<gene>
    <name evidence="2" type="ORF">D1223_01460</name>
</gene>
<feature type="chain" id="PRO_5017242808" description="Outer membrane protein beta-barrel domain-containing protein" evidence="1">
    <location>
        <begin position="25"/>
        <end position="221"/>
    </location>
</feature>
<dbReference type="AlphaFoldDB" id="A0A399RMX0"/>
<accession>A0A399RMX0</accession>
<sequence length="221" mass="23752">MTALVRRLAVIAGLACTAIGQVSAQSSGSAPLALVPQALETQVEINDYVELRATAQVIRLEPQRPAAEPDPESHDLEFKNLGTFVDVRPFRNSFVISGGLYTGDKTRGDLAYSHNAPVVTRESAASPTGTLQLAVKGEKLAPFVGFGFDSTHRQDRRVGMKVMAGAIFSGTPDVTMMSPGGPLSGDAIVLEQLERERQRFEEGIDTGDVHPVVQLGLTYRF</sequence>
<dbReference type="OrthoDB" id="7256004at2"/>
<comment type="caution">
    <text evidence="2">The sequence shown here is derived from an EMBL/GenBank/DDBJ whole genome shotgun (WGS) entry which is preliminary data.</text>
</comment>
<reference evidence="2 3" key="1">
    <citation type="submission" date="2018-08" db="EMBL/GenBank/DDBJ databases">
        <title>Henriciella mobilis sp. nov., isolated from seawater.</title>
        <authorList>
            <person name="Cheng H."/>
            <person name="Wu Y.-H."/>
            <person name="Xu X.-W."/>
            <person name="Guo L.-L."/>
        </authorList>
    </citation>
    <scope>NUCLEOTIDE SEQUENCE [LARGE SCALE GENOMIC DNA]</scope>
    <source>
        <strain evidence="2 3">JN25</strain>
    </source>
</reference>
<keyword evidence="3" id="KW-1185">Reference proteome</keyword>
<dbReference type="Gene3D" id="2.40.160.170">
    <property type="match status" value="1"/>
</dbReference>
<feature type="signal peptide" evidence="1">
    <location>
        <begin position="1"/>
        <end position="24"/>
    </location>
</feature>
<evidence type="ECO:0000313" key="2">
    <source>
        <dbReference type="EMBL" id="RIJ32548.1"/>
    </source>
</evidence>
<dbReference type="EMBL" id="QWFX01000005">
    <property type="protein sequence ID" value="RIJ32548.1"/>
    <property type="molecule type" value="Genomic_DNA"/>
</dbReference>
<dbReference type="RefSeq" id="WP_119374629.1">
    <property type="nucleotide sequence ID" value="NZ_QWFX01000005.1"/>
</dbReference>
<evidence type="ECO:0000313" key="3">
    <source>
        <dbReference type="Proteomes" id="UP000266385"/>
    </source>
</evidence>
<proteinExistence type="predicted"/>
<evidence type="ECO:0000256" key="1">
    <source>
        <dbReference type="SAM" id="SignalP"/>
    </source>
</evidence>
<evidence type="ECO:0008006" key="4">
    <source>
        <dbReference type="Google" id="ProtNLM"/>
    </source>
</evidence>
<dbReference type="Proteomes" id="UP000266385">
    <property type="component" value="Unassembled WGS sequence"/>
</dbReference>
<keyword evidence="1" id="KW-0732">Signal</keyword>
<organism evidence="2 3">
    <name type="scientific">Henriciella mobilis</name>
    <dbReference type="NCBI Taxonomy" id="2305467"/>
    <lineage>
        <taxon>Bacteria</taxon>
        <taxon>Pseudomonadati</taxon>
        <taxon>Pseudomonadota</taxon>
        <taxon>Alphaproteobacteria</taxon>
        <taxon>Hyphomonadales</taxon>
        <taxon>Hyphomonadaceae</taxon>
        <taxon>Henriciella</taxon>
    </lineage>
</organism>
<name>A0A399RMX0_9PROT</name>
<protein>
    <recommendedName>
        <fullName evidence="4">Outer membrane protein beta-barrel domain-containing protein</fullName>
    </recommendedName>
</protein>